<dbReference type="Gene3D" id="3.40.210.20">
    <property type="entry name" value="MvaI/BcnI restriction endonuclease, catalytic domain"/>
    <property type="match status" value="1"/>
</dbReference>
<organism evidence="2 3">
    <name type="scientific">Roseovarius bejariae</name>
    <dbReference type="NCBI Taxonomy" id="2576383"/>
    <lineage>
        <taxon>Bacteria</taxon>
        <taxon>Pseudomonadati</taxon>
        <taxon>Pseudomonadota</taxon>
        <taxon>Alphaproteobacteria</taxon>
        <taxon>Rhodobacterales</taxon>
        <taxon>Roseobacteraceae</taxon>
        <taxon>Roseovarius</taxon>
    </lineage>
</organism>
<sequence>MGHSFASLKELVDVMRAYGVTRFYAKRLAPNDNSKNQVYLGGGFEALNVLPHGEVETDFEQRAGSVRRRDKASVKFEWIHAEGSSRAPDAQLILYPKYPEVRMSGFLRGAAHAPNDLMTSRDPGRVLFFGVVPSGLILGYVSAVQSGVVRELDTIGDLPEIGVFLNLTKLISASGRDPKSELLSELKRIHQKGWIAGQRMHSDGEVRPYAAPNGGGYTLEAELGIIPNGVAEPDFLGWELKQYAVRDFASLRATSPVTLMTPEPTVGRYSDDFHGFMASYGYDDTKGRPNRRNFGGIYRNLAPASARTGVRMVLEGYDAANGKIDDLGGKVLLVNGDDDVAAGWEFANLLNHWNRKHAQAAYVPSESSGKPKSYRYADRVQFGTGTDFFKFMRLIHEGKAYLDPAVKVENGKIKKRNQFRVNHRDLAGLYGHFETVTL</sequence>
<feature type="domain" description="MvaI/BcnI restriction endonuclease" evidence="1">
    <location>
        <begin position="184"/>
        <end position="430"/>
    </location>
</feature>
<name>A0A844CJQ9_9RHOB</name>
<evidence type="ECO:0000313" key="3">
    <source>
        <dbReference type="Proteomes" id="UP000564704"/>
    </source>
</evidence>
<dbReference type="OrthoDB" id="9204522at2"/>
<gene>
    <name evidence="2" type="ORF">FDP25_05840</name>
</gene>
<dbReference type="AlphaFoldDB" id="A0A844CJQ9"/>
<protein>
    <recommendedName>
        <fullName evidence="1">MvaI/BcnI restriction endonuclease domain-containing protein</fullName>
    </recommendedName>
</protein>
<proteinExistence type="predicted"/>
<dbReference type="InterPro" id="IPR029127">
    <property type="entry name" value="MvaI_BcnI"/>
</dbReference>
<dbReference type="EMBL" id="SZWE01000001">
    <property type="protein sequence ID" value="MRU14947.1"/>
    <property type="molecule type" value="Genomic_DNA"/>
</dbReference>
<comment type="caution">
    <text evidence="2">The sequence shown here is derived from an EMBL/GenBank/DDBJ whole genome shotgun (WGS) entry which is preliminary data.</text>
</comment>
<evidence type="ECO:0000259" key="1">
    <source>
        <dbReference type="Pfam" id="PF15515"/>
    </source>
</evidence>
<dbReference type="InterPro" id="IPR043004">
    <property type="entry name" value="MvaI_BcnI_cat"/>
</dbReference>
<accession>A0A844CJQ9</accession>
<dbReference type="Pfam" id="PF15515">
    <property type="entry name" value="MvaI_BcnI"/>
    <property type="match status" value="1"/>
</dbReference>
<keyword evidence="3" id="KW-1185">Reference proteome</keyword>
<evidence type="ECO:0000313" key="2">
    <source>
        <dbReference type="EMBL" id="MRU14947.1"/>
    </source>
</evidence>
<dbReference type="Proteomes" id="UP000564704">
    <property type="component" value="Unassembled WGS sequence"/>
</dbReference>
<reference evidence="2 3" key="1">
    <citation type="submission" date="2019-05" db="EMBL/GenBank/DDBJ databases">
        <title>Roseovarius bejariae sp. nov., a moderately halophylic bacterium isolated from a saline soil in Rambla Salada (Murcia).</title>
        <authorList>
            <person name="Castro D.J."/>
            <person name="Gomez-Altuve A."/>
            <person name="Reina J.C."/>
            <person name="Rodriguez M."/>
            <person name="Sampedro I."/>
            <person name="Llamas I."/>
            <person name="Martinez-Checa F."/>
        </authorList>
    </citation>
    <scope>NUCLEOTIDE SEQUENCE [LARGE SCALE GENOMIC DNA]</scope>
    <source>
        <strain evidence="2 3">A21</strain>
    </source>
</reference>